<protein>
    <submittedName>
        <fullName evidence="3">Iron complex transport system substrate-binding protein</fullName>
    </submittedName>
</protein>
<dbReference type="InterPro" id="IPR050902">
    <property type="entry name" value="ABC_Transporter_SBP"/>
</dbReference>
<accession>A0ABU0IKK2</accession>
<keyword evidence="4" id="KW-1185">Reference proteome</keyword>
<evidence type="ECO:0000313" key="4">
    <source>
        <dbReference type="Proteomes" id="UP001235269"/>
    </source>
</evidence>
<proteinExistence type="predicted"/>
<dbReference type="Pfam" id="PF01497">
    <property type="entry name" value="Peripla_BP_2"/>
    <property type="match status" value="1"/>
</dbReference>
<reference evidence="3 4" key="1">
    <citation type="submission" date="2023-07" db="EMBL/GenBank/DDBJ databases">
        <title>Genomic Encyclopedia of Type Strains, Phase IV (KMG-IV): sequencing the most valuable type-strain genomes for metagenomic binning, comparative biology and taxonomic classification.</title>
        <authorList>
            <person name="Goeker M."/>
        </authorList>
    </citation>
    <scope>NUCLEOTIDE SEQUENCE [LARGE SCALE GENOMIC DNA]</scope>
    <source>
        <strain evidence="3 4">DSM 100301</strain>
    </source>
</reference>
<sequence>MNLTRRHMCASLAAAGVFLTLPPAGAEQPIKLTDMAGREVTLPALPKRIILLEAHDLFTMSLLHPDPASLVAGWAAVDRMDSDFLVKHLSNGHDIPVVGKQSPDTVSVEALISLAPDLVVTTAFMTPPEMEDGLLAGLKKLGVPVVFSDISSNSGNGASNPLNDLKTSMTMWGRILGASDKATAFTAFFEQELAAIAKRLAGAAPVTTYLEVQSTPDDCCWAAGRKIWGTLLEMAGGQVLPEVKSPWFEKLSTEYLLSTPQDVYIATGGGWAASGRPEIAPGLDEAKARQSLQKLVDARPLFASLPSVKNNRVYGIWSGLITNLPLNLLFVAQTAKWLHPERCADLQPQALLDRINADFATIQIKGPLWVSL</sequence>
<dbReference type="SUPFAM" id="SSF53807">
    <property type="entry name" value="Helical backbone' metal receptor"/>
    <property type="match status" value="1"/>
</dbReference>
<dbReference type="InterPro" id="IPR002491">
    <property type="entry name" value="ABC_transptr_periplasmic_BD"/>
</dbReference>
<dbReference type="PROSITE" id="PS50983">
    <property type="entry name" value="FE_B12_PBP"/>
    <property type="match status" value="1"/>
</dbReference>
<dbReference type="EMBL" id="JAUSWH010000018">
    <property type="protein sequence ID" value="MDQ0457776.1"/>
    <property type="molecule type" value="Genomic_DNA"/>
</dbReference>
<dbReference type="RefSeq" id="WP_307159878.1">
    <property type="nucleotide sequence ID" value="NZ_JAUSWH010000018.1"/>
</dbReference>
<feature type="chain" id="PRO_5047296746" evidence="1">
    <location>
        <begin position="27"/>
        <end position="372"/>
    </location>
</feature>
<gene>
    <name evidence="3" type="ORF">QO005_004134</name>
</gene>
<dbReference type="PANTHER" id="PTHR30535:SF34">
    <property type="entry name" value="MOLYBDATE-BINDING PROTEIN MOLA"/>
    <property type="match status" value="1"/>
</dbReference>
<feature type="domain" description="Fe/B12 periplasmic-binding" evidence="2">
    <location>
        <begin position="48"/>
        <end position="342"/>
    </location>
</feature>
<evidence type="ECO:0000259" key="2">
    <source>
        <dbReference type="PROSITE" id="PS50983"/>
    </source>
</evidence>
<evidence type="ECO:0000256" key="1">
    <source>
        <dbReference type="SAM" id="SignalP"/>
    </source>
</evidence>
<comment type="caution">
    <text evidence="3">The sequence shown here is derived from an EMBL/GenBank/DDBJ whole genome shotgun (WGS) entry which is preliminary data.</text>
</comment>
<organism evidence="3 4">
    <name type="scientific">Rhizobium paknamense</name>
    <dbReference type="NCBI Taxonomy" id="1206817"/>
    <lineage>
        <taxon>Bacteria</taxon>
        <taxon>Pseudomonadati</taxon>
        <taxon>Pseudomonadota</taxon>
        <taxon>Alphaproteobacteria</taxon>
        <taxon>Hyphomicrobiales</taxon>
        <taxon>Rhizobiaceae</taxon>
        <taxon>Rhizobium/Agrobacterium group</taxon>
        <taxon>Rhizobium</taxon>
    </lineage>
</organism>
<dbReference type="Gene3D" id="3.40.50.1980">
    <property type="entry name" value="Nitrogenase molybdenum iron protein domain"/>
    <property type="match status" value="2"/>
</dbReference>
<dbReference type="PANTHER" id="PTHR30535">
    <property type="entry name" value="VITAMIN B12-BINDING PROTEIN"/>
    <property type="match status" value="1"/>
</dbReference>
<evidence type="ECO:0000313" key="3">
    <source>
        <dbReference type="EMBL" id="MDQ0457776.1"/>
    </source>
</evidence>
<name>A0ABU0IKK2_9HYPH</name>
<keyword evidence="1" id="KW-0732">Signal</keyword>
<dbReference type="Proteomes" id="UP001235269">
    <property type="component" value="Unassembled WGS sequence"/>
</dbReference>
<feature type="signal peptide" evidence="1">
    <location>
        <begin position="1"/>
        <end position="26"/>
    </location>
</feature>